<reference evidence="1 2" key="1">
    <citation type="journal article" date="2015" name="Virus Genes">
        <title>The genome sequence of Agrotis segetum nucleopolyhedrovirus B (AgseNPV-B) reveals a new baculovirus species within the Agrotis baculovirus complex.</title>
        <authorList>
            <person name="Wennmann J.T."/>
            <person name="Gueli Alletti G."/>
            <person name="Jehle J.A."/>
        </authorList>
    </citation>
    <scope>NUCLEOTIDE SEQUENCE [LARGE SCALE GENOMIC DNA]</scope>
    <source>
        <strain evidence="1">English</strain>
    </source>
</reference>
<sequence>MKKSVSIKVAAKVNTNISDEKPKDLRNRFLSTQNYRLLSAVSRFATDYVQGIIRVNDLVEMKCNELKGQDLIDSAVCQGDCRKKFSKGAKYLFCVVDSAADVNDVAVRWNKFKLVCNTCSNDYAFNAQYEVMQLYPTVSLADVERLCAVGFLTKYIFPINLEYTESRTETEVPGYHNFYKIVKSIVKDKKHNEQITKIQLCTYGRDLFTETDYDCAMKSGVDAYGGMTFELDFYPHDSNMMTFLETYKDTKPLTYFYRVTKRIYSSRFDYVVYFPIKCTRYCKFCKASKIYAKNNPVLYCSQCGFTDAMFFKNSPLLSTVTFFDECVKSKTLKPKRIFYYDMALYKTMIKKVK</sequence>
<dbReference type="Pfam" id="PF06061">
    <property type="entry name" value="Baculo_ME53"/>
    <property type="match status" value="1"/>
</dbReference>
<protein>
    <submittedName>
        <fullName evidence="1">Me53</fullName>
    </submittedName>
</protein>
<dbReference type="GO" id="GO:0003677">
    <property type="term" value="F:DNA binding"/>
    <property type="evidence" value="ECO:0007669"/>
    <property type="project" value="InterPro"/>
</dbReference>
<dbReference type="Proteomes" id="UP000202327">
    <property type="component" value="Segment"/>
</dbReference>
<dbReference type="InterPro" id="IPR010336">
    <property type="entry name" value="Baculo_ME53"/>
</dbReference>
<dbReference type="KEGG" id="vg:22619598"/>
<dbReference type="OrthoDB" id="2566at10239"/>
<keyword evidence="2" id="KW-1185">Reference proteome</keyword>
<proteinExistence type="predicted"/>
<dbReference type="GeneID" id="22619598"/>
<evidence type="ECO:0000313" key="2">
    <source>
        <dbReference type="Proteomes" id="UP000202327"/>
    </source>
</evidence>
<accession>A0A0A7KT94</accession>
<dbReference type="GO" id="GO:0008270">
    <property type="term" value="F:zinc ion binding"/>
    <property type="evidence" value="ECO:0007669"/>
    <property type="project" value="InterPro"/>
</dbReference>
<evidence type="ECO:0000313" key="1">
    <source>
        <dbReference type="EMBL" id="AIZ48566.1"/>
    </source>
</evidence>
<organism evidence="1 2">
    <name type="scientific">Agrotis segetum nucleopolyhedrovirus B</name>
    <dbReference type="NCBI Taxonomy" id="1580580"/>
    <lineage>
        <taxon>Viruses</taxon>
        <taxon>Viruses incertae sedis</taxon>
        <taxon>Naldaviricetes</taxon>
        <taxon>Lefavirales</taxon>
        <taxon>Baculoviridae</taxon>
        <taxon>Alphabaculovirus</taxon>
        <taxon>Alphabaculovirus alteragsegetum</taxon>
    </lineage>
</organism>
<dbReference type="EMBL" id="KM102981">
    <property type="protein sequence ID" value="AIZ48566.1"/>
    <property type="molecule type" value="Genomic_DNA"/>
</dbReference>
<dbReference type="RefSeq" id="YP_009112569.1">
    <property type="nucleotide sequence ID" value="NC_025960.1"/>
</dbReference>
<name>A0A0A7KT94_9ABAC</name>